<feature type="compositionally biased region" description="Basic and acidic residues" evidence="1">
    <location>
        <begin position="1"/>
        <end position="10"/>
    </location>
</feature>
<protein>
    <submittedName>
        <fullName evidence="2">Uncharacterized protein</fullName>
    </submittedName>
</protein>
<feature type="compositionally biased region" description="Basic residues" evidence="1">
    <location>
        <begin position="11"/>
        <end position="20"/>
    </location>
</feature>
<keyword evidence="3" id="KW-1185">Reference proteome</keyword>
<gene>
    <name evidence="2" type="ORF">D8674_013569</name>
</gene>
<dbReference type="Proteomes" id="UP000327157">
    <property type="component" value="Chromosome 15"/>
</dbReference>
<evidence type="ECO:0000313" key="3">
    <source>
        <dbReference type="Proteomes" id="UP000327157"/>
    </source>
</evidence>
<accession>A0A5N5GX33</accession>
<feature type="compositionally biased region" description="Basic residues" evidence="1">
    <location>
        <begin position="71"/>
        <end position="86"/>
    </location>
</feature>
<comment type="caution">
    <text evidence="2">The sequence shown here is derived from an EMBL/GenBank/DDBJ whole genome shotgun (WGS) entry which is preliminary data.</text>
</comment>
<reference evidence="2 3" key="3">
    <citation type="submission" date="2019-11" db="EMBL/GenBank/DDBJ databases">
        <title>A de novo genome assembly of a pear dwarfing rootstock.</title>
        <authorList>
            <person name="Wang F."/>
            <person name="Wang J."/>
            <person name="Li S."/>
            <person name="Zhang Y."/>
            <person name="Fang M."/>
            <person name="Ma L."/>
            <person name="Zhao Y."/>
            <person name="Jiang S."/>
        </authorList>
    </citation>
    <scope>NUCLEOTIDE SEQUENCE [LARGE SCALE GENOMIC DNA]</scope>
    <source>
        <strain evidence="2">S2</strain>
        <tissue evidence="2">Leaf</tissue>
    </source>
</reference>
<evidence type="ECO:0000256" key="1">
    <source>
        <dbReference type="SAM" id="MobiDB-lite"/>
    </source>
</evidence>
<organism evidence="2 3">
    <name type="scientific">Pyrus ussuriensis x Pyrus communis</name>
    <dbReference type="NCBI Taxonomy" id="2448454"/>
    <lineage>
        <taxon>Eukaryota</taxon>
        <taxon>Viridiplantae</taxon>
        <taxon>Streptophyta</taxon>
        <taxon>Embryophyta</taxon>
        <taxon>Tracheophyta</taxon>
        <taxon>Spermatophyta</taxon>
        <taxon>Magnoliopsida</taxon>
        <taxon>eudicotyledons</taxon>
        <taxon>Gunneridae</taxon>
        <taxon>Pentapetalae</taxon>
        <taxon>rosids</taxon>
        <taxon>fabids</taxon>
        <taxon>Rosales</taxon>
        <taxon>Rosaceae</taxon>
        <taxon>Amygdaloideae</taxon>
        <taxon>Maleae</taxon>
        <taxon>Pyrus</taxon>
    </lineage>
</organism>
<reference evidence="3" key="2">
    <citation type="submission" date="2019-10" db="EMBL/GenBank/DDBJ databases">
        <title>A de novo genome assembly of a pear dwarfing rootstock.</title>
        <authorList>
            <person name="Wang F."/>
            <person name="Wang J."/>
            <person name="Li S."/>
            <person name="Zhang Y."/>
            <person name="Fang M."/>
            <person name="Ma L."/>
            <person name="Zhao Y."/>
            <person name="Jiang S."/>
        </authorList>
    </citation>
    <scope>NUCLEOTIDE SEQUENCE [LARGE SCALE GENOMIC DNA]</scope>
</reference>
<feature type="compositionally biased region" description="Basic and acidic residues" evidence="1">
    <location>
        <begin position="45"/>
        <end position="57"/>
    </location>
</feature>
<dbReference type="EMBL" id="SMOL01000401">
    <property type="protein sequence ID" value="KAB2617700.1"/>
    <property type="molecule type" value="Genomic_DNA"/>
</dbReference>
<proteinExistence type="predicted"/>
<dbReference type="AlphaFoldDB" id="A0A5N5GX33"/>
<sequence length="147" mass="17017">MRKRWREDARKGKRKKRKKESGREKKGGKVERKWKGGRKPGKKGLQTEKSRAQEVGKKWRSGPWRGGNRSSGRRKGKEKWERRRKGLPLTLAMARVSGCGKDETGNTQTLMRKALTRREKLSQLEKSFVIFTWAFGGISLSKGFCRI</sequence>
<reference evidence="2 3" key="1">
    <citation type="submission" date="2019-09" db="EMBL/GenBank/DDBJ databases">
        <authorList>
            <person name="Ou C."/>
        </authorList>
    </citation>
    <scope>NUCLEOTIDE SEQUENCE [LARGE SCALE GENOMIC DNA]</scope>
    <source>
        <strain evidence="2">S2</strain>
        <tissue evidence="2">Leaf</tissue>
    </source>
</reference>
<feature type="region of interest" description="Disordered" evidence="1">
    <location>
        <begin position="1"/>
        <end position="86"/>
    </location>
</feature>
<feature type="compositionally biased region" description="Basic and acidic residues" evidence="1">
    <location>
        <begin position="21"/>
        <end position="34"/>
    </location>
</feature>
<evidence type="ECO:0000313" key="2">
    <source>
        <dbReference type="EMBL" id="KAB2617700.1"/>
    </source>
</evidence>
<name>A0A5N5GX33_9ROSA</name>
<feature type="compositionally biased region" description="Low complexity" evidence="1">
    <location>
        <begin position="61"/>
        <end position="70"/>
    </location>
</feature>